<dbReference type="Pfam" id="PF08911">
    <property type="entry name" value="NUP50"/>
    <property type="match status" value="1"/>
</dbReference>
<dbReference type="InterPro" id="IPR053074">
    <property type="entry name" value="NPC_Nucleoporin"/>
</dbReference>
<dbReference type="GO" id="GO:0015031">
    <property type="term" value="P:protein transport"/>
    <property type="evidence" value="ECO:0007669"/>
    <property type="project" value="UniProtKB-KW"/>
</dbReference>
<feature type="region of interest" description="Disordered" evidence="8">
    <location>
        <begin position="171"/>
        <end position="281"/>
    </location>
</feature>
<evidence type="ECO:0000256" key="5">
    <source>
        <dbReference type="ARBA" id="ARBA00023010"/>
    </source>
</evidence>
<dbReference type="GeneID" id="88173864"/>
<dbReference type="Pfam" id="PF00638">
    <property type="entry name" value="Ran_BP1"/>
    <property type="match status" value="1"/>
</dbReference>
<evidence type="ECO:0000256" key="7">
    <source>
        <dbReference type="ARBA" id="ARBA00023242"/>
    </source>
</evidence>
<dbReference type="InterPro" id="IPR011993">
    <property type="entry name" value="PH-like_dom_sf"/>
</dbReference>
<dbReference type="EMBL" id="CP138896">
    <property type="protein sequence ID" value="WPK25483.1"/>
    <property type="molecule type" value="Genomic_DNA"/>
</dbReference>
<feature type="region of interest" description="Disordered" evidence="8">
    <location>
        <begin position="1"/>
        <end position="80"/>
    </location>
</feature>
<dbReference type="PANTHER" id="PTHR38697">
    <property type="entry name" value="NUCLEAR PORE COMPLEX PROTEIN SIMILAR TO S. CEREVISIAE NUP2 (EUROFUNG)"/>
    <property type="match status" value="1"/>
</dbReference>
<feature type="compositionally biased region" description="Low complexity" evidence="8">
    <location>
        <begin position="142"/>
        <end position="155"/>
    </location>
</feature>
<feature type="region of interest" description="Disordered" evidence="8">
    <location>
        <begin position="130"/>
        <end position="155"/>
    </location>
</feature>
<feature type="compositionally biased region" description="Polar residues" evidence="8">
    <location>
        <begin position="426"/>
        <end position="465"/>
    </location>
</feature>
<gene>
    <name evidence="10" type="ORF">PUMCH_002800</name>
</gene>
<evidence type="ECO:0000256" key="2">
    <source>
        <dbReference type="ARBA" id="ARBA00022448"/>
    </source>
</evidence>
<accession>A0AAX4HAA9</accession>
<dbReference type="SMART" id="SM00160">
    <property type="entry name" value="RanBD"/>
    <property type="match status" value="1"/>
</dbReference>
<dbReference type="CDD" id="cd13181">
    <property type="entry name" value="RanBD_NUP2"/>
    <property type="match status" value="1"/>
</dbReference>
<comment type="subcellular location">
    <subcellularLocation>
        <location evidence="1">Nucleus</location>
        <location evidence="1">Nuclear pore complex</location>
    </subcellularLocation>
</comment>
<dbReference type="InterPro" id="IPR015007">
    <property type="entry name" value="NUP2/50/61"/>
</dbReference>
<evidence type="ECO:0000256" key="3">
    <source>
        <dbReference type="ARBA" id="ARBA00022816"/>
    </source>
</evidence>
<keyword evidence="11" id="KW-1185">Reference proteome</keyword>
<dbReference type="Gene3D" id="2.30.29.30">
    <property type="entry name" value="Pleckstrin-homology domain (PH domain)/Phosphotyrosine-binding domain (PTB)"/>
    <property type="match status" value="1"/>
</dbReference>
<organism evidence="10 11">
    <name type="scientific">Australozyma saopauloensis</name>
    <dbReference type="NCBI Taxonomy" id="291208"/>
    <lineage>
        <taxon>Eukaryota</taxon>
        <taxon>Fungi</taxon>
        <taxon>Dikarya</taxon>
        <taxon>Ascomycota</taxon>
        <taxon>Saccharomycotina</taxon>
        <taxon>Pichiomycetes</taxon>
        <taxon>Metschnikowiaceae</taxon>
        <taxon>Australozyma</taxon>
    </lineage>
</organism>
<dbReference type="PROSITE" id="PS50196">
    <property type="entry name" value="RANBD1"/>
    <property type="match status" value="1"/>
</dbReference>
<feature type="region of interest" description="Disordered" evidence="8">
    <location>
        <begin position="353"/>
        <end position="469"/>
    </location>
</feature>
<feature type="compositionally biased region" description="Polar residues" evidence="8">
    <location>
        <begin position="46"/>
        <end position="57"/>
    </location>
</feature>
<dbReference type="KEGG" id="asau:88173864"/>
<sequence length="671" mass="69292">MAKRIAGLQISKDGHGSSDDEPSAMPMASAETMAKRKILKPKGRSFTPNSGLRTPSSGFGAPVSAPAVSDSNATRSAEKDEKLKALANRFVESVTKANQNGVPDLRQACEKYLEYAKPLFGDDSSKPASFGGFGGFGASKQTPPETAPSTAAAKPNPFGNIVALAAVKPAASSTAAPAAAEPAKNPFAGVSFSKSETVSSQPQPQAQVPAKPSKQPVTVDVDSDSESEDEKPKDIKIAGPSFSLSNKPTIKNLPFSFGKKPEPKKADSDSESEIEIKGPTFTFNKKISDPVFQMKTTEQASSAPAAPFSFGAASAASKPDAAASKPEQSSTPAFNFGNASNEKPVAAAPFSFGAASSEKPPAFSFGTSASNVSTGSNTKADAPAAFSFGAAKPSNESSSKAPMFGQPAQSSETEKPKPFSFGAPSESKTPTFNFGSTDSKPASSESKTPAFNFGSTDSKPASSETKAPAFNFGASDSKSTPFLFGSSATDSKPAFLFGNSAKPAAFSFGQPAATPSSTTVAAKTDKDGEEAEAEAEVDIKFAPVASLGDKKIDTTTGEENETVVLEQRAKLMLFDSANTAEPYKNMGVGDLKVLKSKEGSSSRILLRADGALRVLLNAGLAKAIEYKTMGNGSLVRVPVAGSDGKITTYVLKVKTAADGENLAKILNETKN</sequence>
<keyword evidence="5" id="KW-0811">Translocation</keyword>
<dbReference type="Proteomes" id="UP001338582">
    <property type="component" value="Chromosome 3"/>
</dbReference>
<feature type="compositionally biased region" description="Polar residues" evidence="8">
    <location>
        <begin position="327"/>
        <end position="340"/>
    </location>
</feature>
<protein>
    <recommendedName>
        <fullName evidence="9">RanBD1 domain-containing protein</fullName>
    </recommendedName>
</protein>
<evidence type="ECO:0000313" key="10">
    <source>
        <dbReference type="EMBL" id="WPK25483.1"/>
    </source>
</evidence>
<keyword evidence="2" id="KW-0813">Transport</keyword>
<dbReference type="AlphaFoldDB" id="A0AAX4HAA9"/>
<keyword evidence="7" id="KW-0539">Nucleus</keyword>
<keyword evidence="4" id="KW-0653">Protein transport</keyword>
<dbReference type="PANTHER" id="PTHR38697:SF1">
    <property type="entry name" value="NUCLEAR PORE COMPLEX PROTEIN SIMILAR TO S. CEREVISIAE NUP2 (EUROFUNG)"/>
    <property type="match status" value="1"/>
</dbReference>
<feature type="domain" description="RanBD1" evidence="9">
    <location>
        <begin position="540"/>
        <end position="671"/>
    </location>
</feature>
<dbReference type="GO" id="GO:0005643">
    <property type="term" value="C:nuclear pore"/>
    <property type="evidence" value="ECO:0007669"/>
    <property type="project" value="UniProtKB-SubCell"/>
</dbReference>
<evidence type="ECO:0000256" key="8">
    <source>
        <dbReference type="SAM" id="MobiDB-lite"/>
    </source>
</evidence>
<feature type="region of interest" description="Disordered" evidence="8">
    <location>
        <begin position="310"/>
        <end position="340"/>
    </location>
</feature>
<evidence type="ECO:0000256" key="6">
    <source>
        <dbReference type="ARBA" id="ARBA00023132"/>
    </source>
</evidence>
<feature type="compositionally biased region" description="Low complexity" evidence="8">
    <location>
        <begin position="171"/>
        <end position="188"/>
    </location>
</feature>
<proteinExistence type="predicted"/>
<evidence type="ECO:0000256" key="4">
    <source>
        <dbReference type="ARBA" id="ARBA00022927"/>
    </source>
</evidence>
<dbReference type="GO" id="GO:0051028">
    <property type="term" value="P:mRNA transport"/>
    <property type="evidence" value="ECO:0007669"/>
    <property type="project" value="UniProtKB-KW"/>
</dbReference>
<feature type="compositionally biased region" description="Low complexity" evidence="8">
    <location>
        <begin position="198"/>
        <end position="220"/>
    </location>
</feature>
<dbReference type="InterPro" id="IPR000156">
    <property type="entry name" value="Ran_bind_dom"/>
</dbReference>
<feature type="compositionally biased region" description="Low complexity" evidence="8">
    <location>
        <begin position="379"/>
        <end position="394"/>
    </location>
</feature>
<reference evidence="10 11" key="1">
    <citation type="submission" date="2023-10" db="EMBL/GenBank/DDBJ databases">
        <title>Draft Genome Sequence of Candida saopaulonensis from a very Premature Infant with Sepsis.</title>
        <authorList>
            <person name="Ning Y."/>
            <person name="Dai R."/>
            <person name="Xiao M."/>
            <person name="Xu Y."/>
            <person name="Yan Q."/>
            <person name="Zhang L."/>
        </authorList>
    </citation>
    <scope>NUCLEOTIDE SEQUENCE [LARGE SCALE GENOMIC DNA]</scope>
    <source>
        <strain evidence="10 11">19XY460</strain>
    </source>
</reference>
<evidence type="ECO:0000313" key="11">
    <source>
        <dbReference type="Proteomes" id="UP001338582"/>
    </source>
</evidence>
<keyword evidence="3" id="KW-0509">mRNA transport</keyword>
<keyword evidence="6" id="KW-0906">Nuclear pore complex</keyword>
<feature type="compositionally biased region" description="Basic and acidic residues" evidence="8">
    <location>
        <begin position="259"/>
        <end position="268"/>
    </location>
</feature>
<evidence type="ECO:0000259" key="9">
    <source>
        <dbReference type="PROSITE" id="PS50196"/>
    </source>
</evidence>
<name>A0AAX4HAA9_9ASCO</name>
<evidence type="ECO:0000256" key="1">
    <source>
        <dbReference type="ARBA" id="ARBA00004567"/>
    </source>
</evidence>
<dbReference type="RefSeq" id="XP_062877865.1">
    <property type="nucleotide sequence ID" value="XM_063021795.1"/>
</dbReference>
<feature type="compositionally biased region" description="Polar residues" evidence="8">
    <location>
        <begin position="365"/>
        <end position="378"/>
    </location>
</feature>
<dbReference type="SUPFAM" id="SSF50729">
    <property type="entry name" value="PH domain-like"/>
    <property type="match status" value="1"/>
</dbReference>
<feature type="compositionally biased region" description="Low complexity" evidence="8">
    <location>
        <begin position="310"/>
        <end position="326"/>
    </location>
</feature>